<protein>
    <recommendedName>
        <fullName evidence="4">O-methyltransferase C-terminal domain-containing protein</fullName>
    </recommendedName>
</protein>
<proteinExistence type="predicted"/>
<dbReference type="SUPFAM" id="SSF53335">
    <property type="entry name" value="S-adenosyl-L-methionine-dependent methyltransferases"/>
    <property type="match status" value="1"/>
</dbReference>
<dbReference type="Gene3D" id="3.40.50.150">
    <property type="entry name" value="Vaccinia Virus protein VP39"/>
    <property type="match status" value="1"/>
</dbReference>
<dbReference type="InterPro" id="IPR001077">
    <property type="entry name" value="COMT_C"/>
</dbReference>
<evidence type="ECO:0000256" key="3">
    <source>
        <dbReference type="ARBA" id="ARBA00022691"/>
    </source>
</evidence>
<accession>A0ABR2S2X9</accession>
<dbReference type="InterPro" id="IPR016461">
    <property type="entry name" value="COMT-like"/>
</dbReference>
<name>A0ABR2S2X9_9ROSI</name>
<keyword evidence="1" id="KW-0489">Methyltransferase</keyword>
<keyword evidence="6" id="KW-1185">Reference proteome</keyword>
<evidence type="ECO:0000313" key="6">
    <source>
        <dbReference type="Proteomes" id="UP001396334"/>
    </source>
</evidence>
<evidence type="ECO:0000256" key="1">
    <source>
        <dbReference type="ARBA" id="ARBA00022603"/>
    </source>
</evidence>
<keyword evidence="2" id="KW-0808">Transferase</keyword>
<dbReference type="PROSITE" id="PS51683">
    <property type="entry name" value="SAM_OMT_II"/>
    <property type="match status" value="1"/>
</dbReference>
<dbReference type="Pfam" id="PF00891">
    <property type="entry name" value="Methyltransf_2"/>
    <property type="match status" value="1"/>
</dbReference>
<dbReference type="PANTHER" id="PTHR11746">
    <property type="entry name" value="O-METHYLTRANSFERASE"/>
    <property type="match status" value="1"/>
</dbReference>
<feature type="domain" description="O-methyltransferase C-terminal" evidence="4">
    <location>
        <begin position="2"/>
        <end position="164"/>
    </location>
</feature>
<evidence type="ECO:0000313" key="5">
    <source>
        <dbReference type="EMBL" id="KAK9019620.1"/>
    </source>
</evidence>
<dbReference type="Proteomes" id="UP001396334">
    <property type="component" value="Unassembled WGS sequence"/>
</dbReference>
<comment type="caution">
    <text evidence="5">The sequence shown here is derived from an EMBL/GenBank/DDBJ whole genome shotgun (WGS) entry which is preliminary data.</text>
</comment>
<gene>
    <name evidence="5" type="ORF">V6N11_054136</name>
</gene>
<keyword evidence="3" id="KW-0949">S-adenosyl-L-methionine</keyword>
<evidence type="ECO:0000259" key="4">
    <source>
        <dbReference type="Pfam" id="PF00891"/>
    </source>
</evidence>
<dbReference type="CDD" id="cd02440">
    <property type="entry name" value="AdoMet_MTases"/>
    <property type="match status" value="1"/>
</dbReference>
<sequence length="189" mass="21105">MASDARFVNRILMDKYKGAFEGLNSLVDVGGGTGTLGKAIADAFPHMECTVFDLPHVVAGLQDTRNLKYVAGDMFEGVPAADAVLLKWMLHIWNDDECLKILKRCKEAISTGEEKRGKVMIIDIVLMENDETQLFFDMLLMATVNGRERRAEEWGKLFRAAGFSDYKITPILGIRSLIEVYPQPMLKGS</sequence>
<dbReference type="EMBL" id="JBBPBN010000017">
    <property type="protein sequence ID" value="KAK9019620.1"/>
    <property type="molecule type" value="Genomic_DNA"/>
</dbReference>
<evidence type="ECO:0000256" key="2">
    <source>
        <dbReference type="ARBA" id="ARBA00022679"/>
    </source>
</evidence>
<reference evidence="5 6" key="1">
    <citation type="journal article" date="2024" name="G3 (Bethesda)">
        <title>Genome assembly of Hibiscus sabdariffa L. provides insights into metabolisms of medicinal natural products.</title>
        <authorList>
            <person name="Kim T."/>
        </authorList>
    </citation>
    <scope>NUCLEOTIDE SEQUENCE [LARGE SCALE GENOMIC DNA]</scope>
    <source>
        <strain evidence="5">TK-2024</strain>
        <tissue evidence="5">Old leaves</tissue>
    </source>
</reference>
<dbReference type="InterPro" id="IPR029063">
    <property type="entry name" value="SAM-dependent_MTases_sf"/>
</dbReference>
<organism evidence="5 6">
    <name type="scientific">Hibiscus sabdariffa</name>
    <name type="common">roselle</name>
    <dbReference type="NCBI Taxonomy" id="183260"/>
    <lineage>
        <taxon>Eukaryota</taxon>
        <taxon>Viridiplantae</taxon>
        <taxon>Streptophyta</taxon>
        <taxon>Embryophyta</taxon>
        <taxon>Tracheophyta</taxon>
        <taxon>Spermatophyta</taxon>
        <taxon>Magnoliopsida</taxon>
        <taxon>eudicotyledons</taxon>
        <taxon>Gunneridae</taxon>
        <taxon>Pentapetalae</taxon>
        <taxon>rosids</taxon>
        <taxon>malvids</taxon>
        <taxon>Malvales</taxon>
        <taxon>Malvaceae</taxon>
        <taxon>Malvoideae</taxon>
        <taxon>Hibiscus</taxon>
    </lineage>
</organism>